<dbReference type="EMBL" id="NBNE01001967">
    <property type="protein sequence ID" value="OWZ12016.1"/>
    <property type="molecule type" value="Genomic_DNA"/>
</dbReference>
<gene>
    <name evidence="1" type="ORF">PHMEG_00014889</name>
</gene>
<name>A0A225W2U2_9STRA</name>
<accession>A0A225W2U2</accession>
<dbReference type="Proteomes" id="UP000198211">
    <property type="component" value="Unassembled WGS sequence"/>
</dbReference>
<evidence type="ECO:0000313" key="2">
    <source>
        <dbReference type="Proteomes" id="UP000198211"/>
    </source>
</evidence>
<organism evidence="1 2">
    <name type="scientific">Phytophthora megakarya</name>
    <dbReference type="NCBI Taxonomy" id="4795"/>
    <lineage>
        <taxon>Eukaryota</taxon>
        <taxon>Sar</taxon>
        <taxon>Stramenopiles</taxon>
        <taxon>Oomycota</taxon>
        <taxon>Peronosporomycetes</taxon>
        <taxon>Peronosporales</taxon>
        <taxon>Peronosporaceae</taxon>
        <taxon>Phytophthora</taxon>
    </lineage>
</organism>
<comment type="caution">
    <text evidence="1">The sequence shown here is derived from an EMBL/GenBank/DDBJ whole genome shotgun (WGS) entry which is preliminary data.</text>
</comment>
<keyword evidence="2" id="KW-1185">Reference proteome</keyword>
<proteinExistence type="predicted"/>
<dbReference type="AlphaFoldDB" id="A0A225W2U2"/>
<protein>
    <submittedName>
        <fullName evidence="1">Uncharacterized protein</fullName>
    </submittedName>
</protein>
<reference evidence="2" key="1">
    <citation type="submission" date="2017-03" db="EMBL/GenBank/DDBJ databases">
        <title>Phytopthora megakarya and P. palmivora, two closely related causual agents of cacao black pod achieved similar genome size and gene model numbers by different mechanisms.</title>
        <authorList>
            <person name="Ali S."/>
            <person name="Shao J."/>
            <person name="Larry D.J."/>
            <person name="Kronmiller B."/>
            <person name="Shen D."/>
            <person name="Strem M.D."/>
            <person name="Melnick R.L."/>
            <person name="Guiltinan M.J."/>
            <person name="Tyler B.M."/>
            <person name="Meinhardt L.W."/>
            <person name="Bailey B.A."/>
        </authorList>
    </citation>
    <scope>NUCLEOTIDE SEQUENCE [LARGE SCALE GENOMIC DNA]</scope>
    <source>
        <strain evidence="2">zdho120</strain>
    </source>
</reference>
<sequence length="73" mass="8104">MTRSLPWKELGENLCASEADKILEAFRSYTTYKSNTGICLRLGCASVSCKTPNSSNKCAWKGKVLICLVTERK</sequence>
<evidence type="ECO:0000313" key="1">
    <source>
        <dbReference type="EMBL" id="OWZ12016.1"/>
    </source>
</evidence>